<name>A0A1E3XC78_9BACT</name>
<gene>
    <name evidence="2" type="ORF">SCARUB_01632</name>
</gene>
<dbReference type="Pfam" id="PF13649">
    <property type="entry name" value="Methyltransf_25"/>
    <property type="match status" value="1"/>
</dbReference>
<evidence type="ECO:0000259" key="1">
    <source>
        <dbReference type="Pfam" id="PF13649"/>
    </source>
</evidence>
<dbReference type="InterPro" id="IPR029063">
    <property type="entry name" value="SAM-dependent_MTases_sf"/>
</dbReference>
<comment type="caution">
    <text evidence="2">The sequence shown here is derived from an EMBL/GenBank/DDBJ whole genome shotgun (WGS) entry which is preliminary data.</text>
</comment>
<organism evidence="2 3">
    <name type="scientific">Candidatus Scalindua rubra</name>
    <dbReference type="NCBI Taxonomy" id="1872076"/>
    <lineage>
        <taxon>Bacteria</taxon>
        <taxon>Pseudomonadati</taxon>
        <taxon>Planctomycetota</taxon>
        <taxon>Candidatus Brocadiia</taxon>
        <taxon>Candidatus Brocadiales</taxon>
        <taxon>Candidatus Scalinduaceae</taxon>
        <taxon>Candidatus Scalindua</taxon>
    </lineage>
</organism>
<dbReference type="Gene3D" id="3.40.50.150">
    <property type="entry name" value="Vaccinia Virus protein VP39"/>
    <property type="match status" value="1"/>
</dbReference>
<proteinExistence type="predicted"/>
<evidence type="ECO:0000313" key="2">
    <source>
        <dbReference type="EMBL" id="ODS33241.1"/>
    </source>
</evidence>
<feature type="domain" description="Methyltransferase" evidence="1">
    <location>
        <begin position="54"/>
        <end position="143"/>
    </location>
</feature>
<dbReference type="Proteomes" id="UP000094056">
    <property type="component" value="Unassembled WGS sequence"/>
</dbReference>
<dbReference type="EMBL" id="MAYW01000034">
    <property type="protein sequence ID" value="ODS33241.1"/>
    <property type="molecule type" value="Genomic_DNA"/>
</dbReference>
<dbReference type="AlphaFoldDB" id="A0A1E3XC78"/>
<dbReference type="InterPro" id="IPR041698">
    <property type="entry name" value="Methyltransf_25"/>
</dbReference>
<dbReference type="GO" id="GO:0008168">
    <property type="term" value="F:methyltransferase activity"/>
    <property type="evidence" value="ECO:0007669"/>
    <property type="project" value="UniProtKB-KW"/>
</dbReference>
<dbReference type="SUPFAM" id="SSF53335">
    <property type="entry name" value="S-adenosyl-L-methionine-dependent methyltransferases"/>
    <property type="match status" value="1"/>
</dbReference>
<reference evidence="2 3" key="1">
    <citation type="submission" date="2016-07" db="EMBL/GenBank/DDBJ databases">
        <title>Draft genome of Scalindua rubra, obtained from a brine-seawater interface in the Red Sea, sheds light on salt adaptation in anammox bacteria.</title>
        <authorList>
            <person name="Speth D.R."/>
            <person name="Lagkouvardos I."/>
            <person name="Wang Y."/>
            <person name="Qian P.-Y."/>
            <person name="Dutilh B.E."/>
            <person name="Jetten M.S."/>
        </authorList>
    </citation>
    <scope>NUCLEOTIDE SEQUENCE [LARGE SCALE GENOMIC DNA]</scope>
    <source>
        <strain evidence="2">BSI-1</strain>
    </source>
</reference>
<sequence length="215" mass="24741">MEHDSKSYYQNYAAARKYDKTRFKTIRGRVFKILRTRIMNRFLSEFCLKGKAFDLACGTGLISEWLLKKKCKVVSGDFSFEMLSVLKEKFSGTNGSLNIVRTDALSLPFQAECFDLVTCFRFINLIPPESRMKVHKEVARVSRKYALLSYSAADRYQRLRRFLKGFLGYSSNGGFPATKEELSNELRIAGFEIVSTKMLLSLFTEELIVLVKKIT</sequence>
<keyword evidence="2" id="KW-0489">Methyltransferase</keyword>
<evidence type="ECO:0000313" key="3">
    <source>
        <dbReference type="Proteomes" id="UP000094056"/>
    </source>
</evidence>
<dbReference type="CDD" id="cd02440">
    <property type="entry name" value="AdoMet_MTases"/>
    <property type="match status" value="1"/>
</dbReference>
<protein>
    <submittedName>
        <fullName evidence="2">SAM-dependent methyltransferase</fullName>
    </submittedName>
</protein>
<keyword evidence="2" id="KW-0808">Transferase</keyword>
<accession>A0A1E3XC78</accession>
<dbReference type="GO" id="GO:0032259">
    <property type="term" value="P:methylation"/>
    <property type="evidence" value="ECO:0007669"/>
    <property type="project" value="UniProtKB-KW"/>
</dbReference>